<name>A0A512NJM6_9HYPH</name>
<accession>A0A512NJM6</accession>
<evidence type="ECO:0000313" key="2">
    <source>
        <dbReference type="Proteomes" id="UP000321058"/>
    </source>
</evidence>
<comment type="caution">
    <text evidence="1">The sequence shown here is derived from an EMBL/GenBank/DDBJ whole genome shotgun (WGS) entry which is preliminary data.</text>
</comment>
<dbReference type="Proteomes" id="UP000321058">
    <property type="component" value="Unassembled WGS sequence"/>
</dbReference>
<dbReference type="AlphaFoldDB" id="A0A512NJM6"/>
<organism evidence="1 2">
    <name type="scientific">Reyranella soli</name>
    <dbReference type="NCBI Taxonomy" id="1230389"/>
    <lineage>
        <taxon>Bacteria</taxon>
        <taxon>Pseudomonadati</taxon>
        <taxon>Pseudomonadota</taxon>
        <taxon>Alphaproteobacteria</taxon>
        <taxon>Hyphomicrobiales</taxon>
        <taxon>Reyranellaceae</taxon>
        <taxon>Reyranella</taxon>
    </lineage>
</organism>
<reference evidence="1 2" key="1">
    <citation type="submission" date="2019-07" db="EMBL/GenBank/DDBJ databases">
        <title>Whole genome shotgun sequence of Reyranella soli NBRC 108950.</title>
        <authorList>
            <person name="Hosoyama A."/>
            <person name="Uohara A."/>
            <person name="Ohji S."/>
            <person name="Ichikawa N."/>
        </authorList>
    </citation>
    <scope>NUCLEOTIDE SEQUENCE [LARGE SCALE GENOMIC DNA]</scope>
    <source>
        <strain evidence="1 2">NBRC 108950</strain>
    </source>
</reference>
<protein>
    <submittedName>
        <fullName evidence="1">Uncharacterized protein</fullName>
    </submittedName>
</protein>
<sequence length="93" mass="10955">MLSESDPKPFYIRHNKDGTRDEYVLQDGWSEVLHRHVTPCVYRSGADRVRDVRTWEADEFYGENNVPPRAKLALQKLREAVQRMREVSSAHRT</sequence>
<evidence type="ECO:0000313" key="1">
    <source>
        <dbReference type="EMBL" id="GEP59146.1"/>
    </source>
</evidence>
<keyword evidence="2" id="KW-1185">Reference proteome</keyword>
<gene>
    <name evidence="1" type="ORF">RSO01_63120</name>
</gene>
<proteinExistence type="predicted"/>
<dbReference type="EMBL" id="BKAJ01000120">
    <property type="protein sequence ID" value="GEP59146.1"/>
    <property type="molecule type" value="Genomic_DNA"/>
</dbReference>